<dbReference type="PANTHER" id="PTHR10151:SF120">
    <property type="entry name" value="BIS(5'-ADENOSYL)-TRIPHOSPHATASE"/>
    <property type="match status" value="1"/>
</dbReference>
<gene>
    <name evidence="2" type="ORF">BC643_0063</name>
</gene>
<evidence type="ECO:0000313" key="3">
    <source>
        <dbReference type="Proteomes" id="UP000283387"/>
    </source>
</evidence>
<dbReference type="Gene3D" id="3.40.720.10">
    <property type="entry name" value="Alkaline Phosphatase, subunit A"/>
    <property type="match status" value="1"/>
</dbReference>
<dbReference type="PANTHER" id="PTHR10151">
    <property type="entry name" value="ECTONUCLEOTIDE PYROPHOSPHATASE/PHOSPHODIESTERASE"/>
    <property type="match status" value="1"/>
</dbReference>
<organism evidence="2 3">
    <name type="scientific">Mangrovibacterium diazotrophicum</name>
    <dbReference type="NCBI Taxonomy" id="1261403"/>
    <lineage>
        <taxon>Bacteria</taxon>
        <taxon>Pseudomonadati</taxon>
        <taxon>Bacteroidota</taxon>
        <taxon>Bacteroidia</taxon>
        <taxon>Marinilabiliales</taxon>
        <taxon>Prolixibacteraceae</taxon>
        <taxon>Mangrovibacterium</taxon>
    </lineage>
</organism>
<dbReference type="InterPro" id="IPR017850">
    <property type="entry name" value="Alkaline_phosphatase_core_sf"/>
</dbReference>
<dbReference type="EMBL" id="RAPN01000001">
    <property type="protein sequence ID" value="RKD89731.1"/>
    <property type="molecule type" value="Genomic_DNA"/>
</dbReference>
<dbReference type="PROSITE" id="PS51257">
    <property type="entry name" value="PROKAR_LIPOPROTEIN"/>
    <property type="match status" value="1"/>
</dbReference>
<sequence>MKYCIVPILLISSWFAISCTRSSASTEDEPRRPYLVVLSLDGFRWDYPEMYNTPNLDMLARKGVKAQSMEPCFPSKTFPNHYSIATGLYPEHHGIVLNTFSDPEVGDFKLSDRAAVQDPDFYLGEPIWVTAEKQNVRTACFYWPGSEAPIEGIYPSIWKKYDQSVSYESRIDSVVSWLKKPEGTRPHLIMTYFDEPDHAGHANGPFATETKAVIERVDSLVGVLGAKLENLDIADSINFVVVSDHGMGQITSHKSIALANFINEEWVEKIRGGNPVVMLKPFDNYVDTVWRVLSSIPHVKVYSRMNMPEEYHYTESNRILDYVCVADSGYALYWKCSNFTDGGTHGYDPANSDMHAIFYGEGPAFKKNYESTSSIRNIDLYSMFSEILGIEPAKNDGSIDGVAQFLIDPKRAN</sequence>
<dbReference type="OrthoDB" id="9766127at2"/>
<comment type="caution">
    <text evidence="2">The sequence shown here is derived from an EMBL/GenBank/DDBJ whole genome shotgun (WGS) entry which is preliminary data.</text>
</comment>
<dbReference type="AlphaFoldDB" id="A0A419W2N2"/>
<dbReference type="SUPFAM" id="SSF53649">
    <property type="entry name" value="Alkaline phosphatase-like"/>
    <property type="match status" value="1"/>
</dbReference>
<keyword evidence="3" id="KW-1185">Reference proteome</keyword>
<feature type="chain" id="PRO_5019415351" evidence="1">
    <location>
        <begin position="19"/>
        <end position="413"/>
    </location>
</feature>
<name>A0A419W2N2_9BACT</name>
<feature type="signal peptide" evidence="1">
    <location>
        <begin position="1"/>
        <end position="18"/>
    </location>
</feature>
<reference evidence="2 3" key="1">
    <citation type="submission" date="2018-09" db="EMBL/GenBank/DDBJ databases">
        <title>Genomic Encyclopedia of Archaeal and Bacterial Type Strains, Phase II (KMG-II): from individual species to whole genera.</title>
        <authorList>
            <person name="Goeker M."/>
        </authorList>
    </citation>
    <scope>NUCLEOTIDE SEQUENCE [LARGE SCALE GENOMIC DNA]</scope>
    <source>
        <strain evidence="2 3">DSM 27148</strain>
    </source>
</reference>
<dbReference type="InterPro" id="IPR002591">
    <property type="entry name" value="Phosphodiest/P_Trfase"/>
</dbReference>
<dbReference type="RefSeq" id="WP_147377088.1">
    <property type="nucleotide sequence ID" value="NZ_RAPN01000001.1"/>
</dbReference>
<keyword evidence="1" id="KW-0732">Signal</keyword>
<accession>A0A419W2N2</accession>
<evidence type="ECO:0000313" key="2">
    <source>
        <dbReference type="EMBL" id="RKD89731.1"/>
    </source>
</evidence>
<dbReference type="Pfam" id="PF01663">
    <property type="entry name" value="Phosphodiest"/>
    <property type="match status" value="1"/>
</dbReference>
<dbReference type="Proteomes" id="UP000283387">
    <property type="component" value="Unassembled WGS sequence"/>
</dbReference>
<proteinExistence type="predicted"/>
<dbReference type="Gene3D" id="3.30.1360.180">
    <property type="match status" value="1"/>
</dbReference>
<protein>
    <submittedName>
        <fullName evidence="2">Putative AlkP superfamily pyrophosphatase or phosphodiesterase</fullName>
    </submittedName>
</protein>
<evidence type="ECO:0000256" key="1">
    <source>
        <dbReference type="SAM" id="SignalP"/>
    </source>
</evidence>
<dbReference type="CDD" id="cd16018">
    <property type="entry name" value="Enpp"/>
    <property type="match status" value="1"/>
</dbReference>
<dbReference type="GO" id="GO:0016787">
    <property type="term" value="F:hydrolase activity"/>
    <property type="evidence" value="ECO:0007669"/>
    <property type="project" value="UniProtKB-ARBA"/>
</dbReference>